<evidence type="ECO:0000313" key="2">
    <source>
        <dbReference type="EMBL" id="QDY77169.1"/>
    </source>
</evidence>
<sequence length="153" mass="15507">MSMNRALLGARRVAMGAIALLLLVAGFWASWESAQHVVLAKGREHGTLTVAACGEDTCTGRYAPKAPAPARSGLTIEKSMAVEKGAVLNVVLKPGTKELVRTGPAGALHAWLPFAGALLLASIIIAGGLALPRVAAATATAGAAITLATFTVL</sequence>
<proteinExistence type="predicted"/>
<evidence type="ECO:0000313" key="3">
    <source>
        <dbReference type="Proteomes" id="UP000320580"/>
    </source>
</evidence>
<organism evidence="2 3">
    <name type="scientific">Streptomyces qinzhouensis</name>
    <dbReference type="NCBI Taxonomy" id="2599401"/>
    <lineage>
        <taxon>Bacteria</taxon>
        <taxon>Bacillati</taxon>
        <taxon>Actinomycetota</taxon>
        <taxon>Actinomycetes</taxon>
        <taxon>Kitasatosporales</taxon>
        <taxon>Streptomycetaceae</taxon>
        <taxon>Streptomyces</taxon>
    </lineage>
</organism>
<dbReference type="OrthoDB" id="4332438at2"/>
<keyword evidence="3" id="KW-1185">Reference proteome</keyword>
<dbReference type="RefSeq" id="WP_146480455.1">
    <property type="nucleotide sequence ID" value="NZ_CP042266.1"/>
</dbReference>
<keyword evidence="1" id="KW-1133">Transmembrane helix</keyword>
<protein>
    <submittedName>
        <fullName evidence="2">Uncharacterized protein</fullName>
    </submittedName>
</protein>
<dbReference type="KEGG" id="sqz:FQU76_12310"/>
<gene>
    <name evidence="2" type="ORF">FQU76_12310</name>
</gene>
<reference evidence="2 3" key="1">
    <citation type="submission" date="2019-07" db="EMBL/GenBank/DDBJ databases">
        <authorList>
            <person name="Zhu P."/>
        </authorList>
    </citation>
    <scope>NUCLEOTIDE SEQUENCE [LARGE SCALE GENOMIC DNA]</scope>
    <source>
        <strain evidence="2 3">SSL-25</strain>
    </source>
</reference>
<keyword evidence="1" id="KW-0472">Membrane</keyword>
<feature type="transmembrane region" description="Helical" evidence="1">
    <location>
        <begin position="110"/>
        <end position="131"/>
    </location>
</feature>
<accession>A0A5B8IIF7</accession>
<dbReference type="Proteomes" id="UP000320580">
    <property type="component" value="Chromosome"/>
</dbReference>
<dbReference type="AlphaFoldDB" id="A0A5B8IIF7"/>
<name>A0A5B8IIF7_9ACTN</name>
<dbReference type="EMBL" id="CP042266">
    <property type="protein sequence ID" value="QDY77169.1"/>
    <property type="molecule type" value="Genomic_DNA"/>
</dbReference>
<keyword evidence="1" id="KW-0812">Transmembrane</keyword>
<evidence type="ECO:0000256" key="1">
    <source>
        <dbReference type="SAM" id="Phobius"/>
    </source>
</evidence>